<proteinExistence type="predicted"/>
<dbReference type="OrthoDB" id="9789971at2"/>
<dbReference type="Proteomes" id="UP000427906">
    <property type="component" value="Chromosome"/>
</dbReference>
<evidence type="ECO:0000259" key="1">
    <source>
        <dbReference type="SMART" id="SM01078"/>
    </source>
</evidence>
<gene>
    <name evidence="2" type="ORF">DSCA_18050</name>
</gene>
<dbReference type="SMART" id="SM01078">
    <property type="entry name" value="CGGC"/>
    <property type="match status" value="1"/>
</dbReference>
<dbReference type="InterPro" id="IPR014925">
    <property type="entry name" value="CGGC_dom"/>
</dbReference>
<dbReference type="RefSeq" id="WP_155316089.1">
    <property type="nucleotide sequence ID" value="NZ_AP021874.1"/>
</dbReference>
<dbReference type="KEGG" id="dalk:DSCA_18050"/>
<evidence type="ECO:0000313" key="3">
    <source>
        <dbReference type="Proteomes" id="UP000427906"/>
    </source>
</evidence>
<accession>A0A5K7YHK5</accession>
<reference evidence="2 3" key="1">
    <citation type="submission" date="2019-11" db="EMBL/GenBank/DDBJ databases">
        <title>Comparative genomics of hydrocarbon-degrading Desulfosarcina strains.</title>
        <authorList>
            <person name="Watanabe M."/>
            <person name="Kojima H."/>
            <person name="Fukui M."/>
        </authorList>
    </citation>
    <scope>NUCLEOTIDE SEQUENCE [LARGE SCALE GENOMIC DNA]</scope>
    <source>
        <strain evidence="2 3">PL12</strain>
    </source>
</reference>
<dbReference type="AlphaFoldDB" id="A0A5K7YHK5"/>
<keyword evidence="3" id="KW-1185">Reference proteome</keyword>
<organism evidence="2 3">
    <name type="scientific">Desulfosarcina alkanivorans</name>
    <dbReference type="NCBI Taxonomy" id="571177"/>
    <lineage>
        <taxon>Bacteria</taxon>
        <taxon>Pseudomonadati</taxon>
        <taxon>Thermodesulfobacteriota</taxon>
        <taxon>Desulfobacteria</taxon>
        <taxon>Desulfobacterales</taxon>
        <taxon>Desulfosarcinaceae</taxon>
        <taxon>Desulfosarcina</taxon>
    </lineage>
</organism>
<feature type="domain" description="CGGC" evidence="1">
    <location>
        <begin position="3"/>
        <end position="114"/>
    </location>
</feature>
<protein>
    <recommendedName>
        <fullName evidence="1">CGGC domain-containing protein</fullName>
    </recommendedName>
</protein>
<dbReference type="Pfam" id="PF08821">
    <property type="entry name" value="CGGC"/>
    <property type="match status" value="1"/>
</dbReference>
<dbReference type="EMBL" id="AP021874">
    <property type="protein sequence ID" value="BBO67875.1"/>
    <property type="molecule type" value="Genomic_DNA"/>
</dbReference>
<name>A0A5K7YHK5_9BACT</name>
<evidence type="ECO:0000313" key="2">
    <source>
        <dbReference type="EMBL" id="BBO67875.1"/>
    </source>
</evidence>
<sequence length="129" mass="14049">MAKIGLIRCQKNETRCPLTGCFKCLENREQGFSGHEQTELVGVFTCRCPGDGLVDMAKILKSKGADTIHVCTCTFSHKADGKWIAGNGFCGDVDRLMAQIASETQMPCVKGTAHLPEGYHPRVFGGQRT</sequence>